<dbReference type="Pfam" id="PF12937">
    <property type="entry name" value="F-box-like"/>
    <property type="match status" value="1"/>
</dbReference>
<dbReference type="InterPro" id="IPR036047">
    <property type="entry name" value="F-box-like_dom_sf"/>
</dbReference>
<gene>
    <name evidence="2" type="ORF">BO80DRAFT_458617</name>
</gene>
<dbReference type="GeneID" id="37227162"/>
<reference evidence="2 3" key="1">
    <citation type="submission" date="2018-02" db="EMBL/GenBank/DDBJ databases">
        <title>The genomes of Aspergillus section Nigri reveals drivers in fungal speciation.</title>
        <authorList>
            <consortium name="DOE Joint Genome Institute"/>
            <person name="Vesth T.C."/>
            <person name="Nybo J."/>
            <person name="Theobald S."/>
            <person name="Brandl J."/>
            <person name="Frisvad J.C."/>
            <person name="Nielsen K.F."/>
            <person name="Lyhne E.K."/>
            <person name="Kogle M.E."/>
            <person name="Kuo A."/>
            <person name="Riley R."/>
            <person name="Clum A."/>
            <person name="Nolan M."/>
            <person name="Lipzen A."/>
            <person name="Salamov A."/>
            <person name="Henrissat B."/>
            <person name="Wiebenga A."/>
            <person name="De vries R.P."/>
            <person name="Grigoriev I.V."/>
            <person name="Mortensen U.H."/>
            <person name="Andersen M.R."/>
            <person name="Baker S.E."/>
        </authorList>
    </citation>
    <scope>NUCLEOTIDE SEQUENCE [LARGE SCALE GENOMIC DNA]</scope>
    <source>
        <strain evidence="2 3">CBS 121593</strain>
    </source>
</reference>
<dbReference type="SUPFAM" id="SSF81383">
    <property type="entry name" value="F-box domain"/>
    <property type="match status" value="1"/>
</dbReference>
<dbReference type="EMBL" id="KZ824469">
    <property type="protein sequence ID" value="RAK96874.1"/>
    <property type="molecule type" value="Genomic_DNA"/>
</dbReference>
<keyword evidence="3" id="KW-1185">Reference proteome</keyword>
<dbReference type="PROSITE" id="PS50181">
    <property type="entry name" value="FBOX"/>
    <property type="match status" value="1"/>
</dbReference>
<dbReference type="Proteomes" id="UP000249402">
    <property type="component" value="Unassembled WGS sequence"/>
</dbReference>
<sequence>MDRLPDEILLLIVDNIYLHRDKYQLLLVCRRWRSLLFKSVNQNVWIKGNRIRPLVLAIQGNPALGSAIKDLRLHWWSSYTRKKEDHDITSVLPLVAQISQAPGETKEWGDALKEGNQDAWLGLLLLSLENLVSLDMHYTRRPNFLRRVISRAAMREKPLDTKPVLQRLEELHVDASDDNKAYFPNIDFLPFVYLPSMRTLSLDSVIESAYTELDHQAFTASRGTSSTMSLSFRGHSNGSKGMAEFITSCANLERFKYRHSNQAIWAEQSISFRPRAFYSALCSQKHSLQVLHLDDREELTGMEIDEEGPNEPPHNWLGSFADFTKLWDLQVSVANLFNFHMSDRVPRVSSLKEILPRSLKRLHLGRFQNSQLELERFPHFGQLEIQSRFMRLIEQDSGPPLTIKQALTPLIDACEDAGIQINIILW</sequence>
<feature type="domain" description="F-box" evidence="1">
    <location>
        <begin position="1"/>
        <end position="48"/>
    </location>
</feature>
<dbReference type="STRING" id="1448316.A0A395GNB3"/>
<name>A0A395GNB3_9EURO</name>
<dbReference type="InterPro" id="IPR001810">
    <property type="entry name" value="F-box_dom"/>
</dbReference>
<dbReference type="RefSeq" id="XP_025571202.1">
    <property type="nucleotide sequence ID" value="XM_025722297.1"/>
</dbReference>
<evidence type="ECO:0000313" key="3">
    <source>
        <dbReference type="Proteomes" id="UP000249402"/>
    </source>
</evidence>
<evidence type="ECO:0000259" key="1">
    <source>
        <dbReference type="PROSITE" id="PS50181"/>
    </source>
</evidence>
<dbReference type="Pfam" id="PF24969">
    <property type="entry name" value="LRR_15"/>
    <property type="match status" value="1"/>
</dbReference>
<organism evidence="2 3">
    <name type="scientific">Aspergillus ibericus CBS 121593</name>
    <dbReference type="NCBI Taxonomy" id="1448316"/>
    <lineage>
        <taxon>Eukaryota</taxon>
        <taxon>Fungi</taxon>
        <taxon>Dikarya</taxon>
        <taxon>Ascomycota</taxon>
        <taxon>Pezizomycotina</taxon>
        <taxon>Eurotiomycetes</taxon>
        <taxon>Eurotiomycetidae</taxon>
        <taxon>Eurotiales</taxon>
        <taxon>Aspergillaceae</taxon>
        <taxon>Aspergillus</taxon>
        <taxon>Aspergillus subgen. Circumdati</taxon>
    </lineage>
</organism>
<dbReference type="InterPro" id="IPR056867">
    <property type="entry name" value="LRR_15"/>
</dbReference>
<protein>
    <recommendedName>
        <fullName evidence="1">F-box domain-containing protein</fullName>
    </recommendedName>
</protein>
<proteinExistence type="predicted"/>
<dbReference type="VEuPathDB" id="FungiDB:BO80DRAFT_458617"/>
<evidence type="ECO:0000313" key="2">
    <source>
        <dbReference type="EMBL" id="RAK96874.1"/>
    </source>
</evidence>
<dbReference type="OrthoDB" id="5130616at2759"/>
<dbReference type="AlphaFoldDB" id="A0A395GNB3"/>
<accession>A0A395GNB3</accession>